<dbReference type="Proteomes" id="UP000769157">
    <property type="component" value="Unassembled WGS sequence"/>
</dbReference>
<comment type="caution">
    <text evidence="1">The sequence shown here is derived from an EMBL/GenBank/DDBJ whole genome shotgun (WGS) entry which is preliminary data.</text>
</comment>
<evidence type="ECO:0000313" key="2">
    <source>
        <dbReference type="Proteomes" id="UP000769157"/>
    </source>
</evidence>
<dbReference type="AntiFam" id="ANF00233">
    <property type="entry name" value="Shadow ORF (opposite trxB)"/>
</dbReference>
<evidence type="ECO:0000313" key="1">
    <source>
        <dbReference type="EMBL" id="KAH3671846.1"/>
    </source>
</evidence>
<dbReference type="EMBL" id="JAEUBE010000042">
    <property type="protein sequence ID" value="KAH3671846.1"/>
    <property type="molecule type" value="Genomic_DNA"/>
</dbReference>
<sequence length="373" mass="40129">MSVPRSAHRWKTLSTSWYCLADVSNTLSLASSTSPAVMPCAGQILLCLEGSHTAGTGRGDGLSVNLVLHVTGSKHTWNRCLCSTWLGLDVSGLVSLDLVAKHLRGWRVANGVEQTVHGKSGRLAGLDILDLKTLQELSVTNGLFGNSVEHNLELFVFLDTLLHDGGGSKVVLSDDQVDLGSVLGKEQSFFTGRVTSSNDGQRLVSENWNSTVTNGTGRDTLLPVSLFSWQVESLGRGTSGDDDGIGGDWLGVLVELCPELERLGREVHLGNGFGDDFGSESLGLRSHLLHQCGTIDTLWETREVFDFCGGCQLATSCDTVGHHTFVQNRLHLGTSEIDSSGVGSRTRPNDSNFVVDHSDCSIVMLKRTEHTIV</sequence>
<dbReference type="GeneID" id="70232000"/>
<keyword evidence="2" id="KW-1185">Reference proteome</keyword>
<proteinExistence type="predicted"/>
<dbReference type="RefSeq" id="XP_046064961.1">
    <property type="nucleotide sequence ID" value="XM_046204369.1"/>
</dbReference>
<reference evidence="1" key="1">
    <citation type="journal article" date="2021" name="Open Biol.">
        <title>Shared evolutionary footprints suggest mitochondrial oxidative damage underlies multiple complex I losses in fungi.</title>
        <authorList>
            <person name="Schikora-Tamarit M.A."/>
            <person name="Marcet-Houben M."/>
            <person name="Nosek J."/>
            <person name="Gabaldon T."/>
        </authorList>
    </citation>
    <scope>NUCLEOTIDE SEQUENCE</scope>
    <source>
        <strain evidence="1">CBS6075</strain>
    </source>
</reference>
<organism evidence="1 2">
    <name type="scientific">Ogataea philodendri</name>
    <dbReference type="NCBI Taxonomy" id="1378263"/>
    <lineage>
        <taxon>Eukaryota</taxon>
        <taxon>Fungi</taxon>
        <taxon>Dikarya</taxon>
        <taxon>Ascomycota</taxon>
        <taxon>Saccharomycotina</taxon>
        <taxon>Pichiomycetes</taxon>
        <taxon>Pichiales</taxon>
        <taxon>Pichiaceae</taxon>
        <taxon>Ogataea</taxon>
    </lineage>
</organism>
<gene>
    <name evidence="1" type="ORF">OGAPHI_000032</name>
</gene>
<accession>A0A9P8PH25</accession>
<name>A0A9P8PH25_9ASCO</name>
<dbReference type="AlphaFoldDB" id="A0A9P8PH25"/>
<protein>
    <submittedName>
        <fullName evidence="1">Uncharacterized protein</fullName>
    </submittedName>
</protein>
<reference evidence="1" key="2">
    <citation type="submission" date="2021-01" db="EMBL/GenBank/DDBJ databases">
        <authorList>
            <person name="Schikora-Tamarit M.A."/>
        </authorList>
    </citation>
    <scope>NUCLEOTIDE SEQUENCE</scope>
    <source>
        <strain evidence="1">CBS6075</strain>
    </source>
</reference>